<feature type="compositionally biased region" description="Basic and acidic residues" evidence="1">
    <location>
        <begin position="647"/>
        <end position="668"/>
    </location>
</feature>
<feature type="compositionally biased region" description="Pro residues" evidence="1">
    <location>
        <begin position="9"/>
        <end position="25"/>
    </location>
</feature>
<feature type="compositionally biased region" description="Low complexity" evidence="1">
    <location>
        <begin position="195"/>
        <end position="206"/>
    </location>
</feature>
<feature type="compositionally biased region" description="Polar residues" evidence="1">
    <location>
        <begin position="579"/>
        <end position="593"/>
    </location>
</feature>
<evidence type="ECO:0000313" key="3">
    <source>
        <dbReference type="Proteomes" id="UP001565368"/>
    </source>
</evidence>
<feature type="compositionally biased region" description="Pro residues" evidence="1">
    <location>
        <begin position="847"/>
        <end position="856"/>
    </location>
</feature>
<feature type="region of interest" description="Disordered" evidence="1">
    <location>
        <begin position="1"/>
        <end position="31"/>
    </location>
</feature>
<dbReference type="GeneID" id="95989213"/>
<feature type="compositionally biased region" description="Basic residues" evidence="1">
    <location>
        <begin position="564"/>
        <end position="573"/>
    </location>
</feature>
<feature type="compositionally biased region" description="Pro residues" evidence="1">
    <location>
        <begin position="267"/>
        <end position="282"/>
    </location>
</feature>
<feature type="compositionally biased region" description="Pro residues" evidence="1">
    <location>
        <begin position="180"/>
        <end position="194"/>
    </location>
</feature>
<proteinExistence type="predicted"/>
<gene>
    <name evidence="2" type="ORF">Q8F55_008170</name>
</gene>
<name>A0ABR3PVW3_9TREE</name>
<feature type="compositionally biased region" description="Polar residues" evidence="1">
    <location>
        <begin position="338"/>
        <end position="361"/>
    </location>
</feature>
<feature type="region of interest" description="Disordered" evidence="1">
    <location>
        <begin position="156"/>
        <end position="856"/>
    </location>
</feature>
<sequence length="856" mass="93359">MSPHGGQPAPAPPRPAFTSPQPQPSTQPDRQLLTTNSLNFRRRLLRQYSVAPPPEYYHPERLAWLPHFSRDLADLVLCLEGYIGPSDTTYLESVIRNYIQWSAFVKKIHANDAELAEELDFLRRLFPRFTKTVLAVARDQDITLPPPVPETILSLSKLPELEDGPPLQVPWRGAPSPKLDTPPTPRPDNTPPTTPAADSPFSSPTSRGFERPATPQRDHPRPYHPLPQPPTRALPPHPPLAVPDSPRSIAPPLSPNPASPRHAQTPSPRPNQLPLAPSPRPAPAGDSRPQPATASPRPPQPSLVPGRPPQPQGASSNPFPQNAPGLRHKSSHAELTQPHLQLTFPTPSTKQPQLQQKSSQHFRVAELSHQLAPPLHSGDDAPPVPPPKGKQRSVAESDPHFYGPQQQPPLSYYNPPAPNPPPSNAGPNSRPNRPQPTVATNPNQWPDRRQPYRPPKLVIPSPLGPVHTDGGWKGGNEGTWDGSGAVDSAWSRGGPPIPSSIVPTPITARAPLAPNPPAPRPSSDYETVRLRANPELLADRPLSHPSSLQRRGAQHQGGIVARRPSTKPKRTLSVRRGGSRQNSASSATGSATPLATYPSRLAQRRGTADSSTTEYATPRSHATYPLPGGRQEIMSDGPVQGYTEFGAMRDPRRQPDQQREYEPRRPSFHENGGSRNPTQNRAREPSWVSIDSEEELRPHVHARPESPYSPGPRPLPSHTPSSLPWDRPKRPSSAASWVTVDSVGSGAANLSPPIVGRAPEPWRDHNHTSSQDWIPQPQRARPVSRHSMDHVPTAPAVGVASFRRESEPAVPLLHSRPPARPPRRDDPGSSTGGRLRRDLSIDSTMSLPPPPPPYGT</sequence>
<feature type="compositionally biased region" description="Basic and acidic residues" evidence="1">
    <location>
        <begin position="695"/>
        <end position="704"/>
    </location>
</feature>
<keyword evidence="3" id="KW-1185">Reference proteome</keyword>
<feature type="compositionally biased region" description="Pro residues" evidence="1">
    <location>
        <begin position="223"/>
        <end position="241"/>
    </location>
</feature>
<feature type="compositionally biased region" description="Pro residues" evidence="1">
    <location>
        <begin position="296"/>
        <end position="311"/>
    </location>
</feature>
<dbReference type="Proteomes" id="UP001565368">
    <property type="component" value="Unassembled WGS sequence"/>
</dbReference>
<evidence type="ECO:0000256" key="1">
    <source>
        <dbReference type="SAM" id="MobiDB-lite"/>
    </source>
</evidence>
<feature type="compositionally biased region" description="Pro residues" evidence="1">
    <location>
        <begin position="707"/>
        <end position="717"/>
    </location>
</feature>
<accession>A0ABR3PVW3</accession>
<feature type="compositionally biased region" description="Low complexity" evidence="1">
    <location>
        <begin position="499"/>
        <end position="512"/>
    </location>
</feature>
<feature type="compositionally biased region" description="Pro residues" evidence="1">
    <location>
        <begin position="415"/>
        <end position="424"/>
    </location>
</feature>
<organism evidence="2 3">
    <name type="scientific">Vanrija albida</name>
    <dbReference type="NCBI Taxonomy" id="181172"/>
    <lineage>
        <taxon>Eukaryota</taxon>
        <taxon>Fungi</taxon>
        <taxon>Dikarya</taxon>
        <taxon>Basidiomycota</taxon>
        <taxon>Agaricomycotina</taxon>
        <taxon>Tremellomycetes</taxon>
        <taxon>Trichosporonales</taxon>
        <taxon>Trichosporonaceae</taxon>
        <taxon>Vanrija</taxon>
    </lineage>
</organism>
<dbReference type="RefSeq" id="XP_069206415.1">
    <property type="nucleotide sequence ID" value="XM_069356574.1"/>
</dbReference>
<comment type="caution">
    <text evidence="2">The sequence shown here is derived from an EMBL/GenBank/DDBJ whole genome shotgun (WGS) entry which is preliminary data.</text>
</comment>
<dbReference type="EMBL" id="JBBXJM010000006">
    <property type="protein sequence ID" value="KAL1406471.1"/>
    <property type="molecule type" value="Genomic_DNA"/>
</dbReference>
<reference evidence="2 3" key="1">
    <citation type="submission" date="2023-08" db="EMBL/GenBank/DDBJ databases">
        <title>Annotated Genome Sequence of Vanrija albida AlHP1.</title>
        <authorList>
            <person name="Herzog R."/>
        </authorList>
    </citation>
    <scope>NUCLEOTIDE SEQUENCE [LARGE SCALE GENOMIC DNA]</scope>
    <source>
        <strain evidence="2 3">AlHP1</strain>
    </source>
</reference>
<evidence type="ECO:0000313" key="2">
    <source>
        <dbReference type="EMBL" id="KAL1406471.1"/>
    </source>
</evidence>
<feature type="compositionally biased region" description="Polar residues" evidence="1">
    <location>
        <begin position="435"/>
        <end position="444"/>
    </location>
</feature>
<protein>
    <submittedName>
        <fullName evidence="2">Uncharacterized protein</fullName>
    </submittedName>
</protein>